<sequence>MELGNQTLSDPHTVSCMTIWLVRDLTHFSAGTPRKTRGDVVPGEKSEETWMFLYNRCQFLHQKMGEMFLPEVIALGAGIVQKLIL</sequence>
<organism evidence="1">
    <name type="scientific">Magallana gigas</name>
    <name type="common">Pacific oyster</name>
    <name type="synonym">Crassostrea gigas</name>
    <dbReference type="NCBI Taxonomy" id="29159"/>
    <lineage>
        <taxon>Eukaryota</taxon>
        <taxon>Metazoa</taxon>
        <taxon>Spiralia</taxon>
        <taxon>Lophotrochozoa</taxon>
        <taxon>Mollusca</taxon>
        <taxon>Bivalvia</taxon>
        <taxon>Autobranchia</taxon>
        <taxon>Pteriomorphia</taxon>
        <taxon>Ostreida</taxon>
        <taxon>Ostreoidea</taxon>
        <taxon>Ostreidae</taxon>
        <taxon>Magallana</taxon>
    </lineage>
</organism>
<name>K1PAS4_MAGGI</name>
<dbReference type="EMBL" id="JH818208">
    <property type="protein sequence ID" value="EKC20902.1"/>
    <property type="molecule type" value="Genomic_DNA"/>
</dbReference>
<proteinExistence type="predicted"/>
<dbReference type="AlphaFoldDB" id="K1PAS4"/>
<gene>
    <name evidence="1" type="ORF">CGI_10005064</name>
</gene>
<accession>K1PAS4</accession>
<evidence type="ECO:0000313" key="1">
    <source>
        <dbReference type="EMBL" id="EKC20902.1"/>
    </source>
</evidence>
<reference evidence="1" key="1">
    <citation type="journal article" date="2012" name="Nature">
        <title>The oyster genome reveals stress adaptation and complexity of shell formation.</title>
        <authorList>
            <person name="Zhang G."/>
            <person name="Fang X."/>
            <person name="Guo X."/>
            <person name="Li L."/>
            <person name="Luo R."/>
            <person name="Xu F."/>
            <person name="Yang P."/>
            <person name="Zhang L."/>
            <person name="Wang X."/>
            <person name="Qi H."/>
            <person name="Xiong Z."/>
            <person name="Que H."/>
            <person name="Xie Y."/>
            <person name="Holland P.W."/>
            <person name="Paps J."/>
            <person name="Zhu Y."/>
            <person name="Wu F."/>
            <person name="Chen Y."/>
            <person name="Wang J."/>
            <person name="Peng C."/>
            <person name="Meng J."/>
            <person name="Yang L."/>
            <person name="Liu J."/>
            <person name="Wen B."/>
            <person name="Zhang N."/>
            <person name="Huang Z."/>
            <person name="Zhu Q."/>
            <person name="Feng Y."/>
            <person name="Mount A."/>
            <person name="Hedgecock D."/>
            <person name="Xu Z."/>
            <person name="Liu Y."/>
            <person name="Domazet-Loso T."/>
            <person name="Du Y."/>
            <person name="Sun X."/>
            <person name="Zhang S."/>
            <person name="Liu B."/>
            <person name="Cheng P."/>
            <person name="Jiang X."/>
            <person name="Li J."/>
            <person name="Fan D."/>
            <person name="Wang W."/>
            <person name="Fu W."/>
            <person name="Wang T."/>
            <person name="Wang B."/>
            <person name="Zhang J."/>
            <person name="Peng Z."/>
            <person name="Li Y."/>
            <person name="Li N."/>
            <person name="Wang J."/>
            <person name="Chen M."/>
            <person name="He Y."/>
            <person name="Tan F."/>
            <person name="Song X."/>
            <person name="Zheng Q."/>
            <person name="Huang R."/>
            <person name="Yang H."/>
            <person name="Du X."/>
            <person name="Chen L."/>
            <person name="Yang M."/>
            <person name="Gaffney P.M."/>
            <person name="Wang S."/>
            <person name="Luo L."/>
            <person name="She Z."/>
            <person name="Ming Y."/>
            <person name="Huang W."/>
            <person name="Zhang S."/>
            <person name="Huang B."/>
            <person name="Zhang Y."/>
            <person name="Qu T."/>
            <person name="Ni P."/>
            <person name="Miao G."/>
            <person name="Wang J."/>
            <person name="Wang Q."/>
            <person name="Steinberg C.E."/>
            <person name="Wang H."/>
            <person name="Li N."/>
            <person name="Qian L."/>
            <person name="Zhang G."/>
            <person name="Li Y."/>
            <person name="Yang H."/>
            <person name="Liu X."/>
            <person name="Wang J."/>
            <person name="Yin Y."/>
            <person name="Wang J."/>
        </authorList>
    </citation>
    <scope>NUCLEOTIDE SEQUENCE [LARGE SCALE GENOMIC DNA]</scope>
    <source>
        <strain evidence="1">05x7-T-G4-1.051#20</strain>
    </source>
</reference>
<dbReference type="InParanoid" id="K1PAS4"/>
<protein>
    <submittedName>
        <fullName evidence="1">Uncharacterized protein</fullName>
    </submittedName>
</protein>
<dbReference type="HOGENOM" id="CLU_2514856_0_0_1"/>